<accession>A0ABD3W4R5</accession>
<comment type="caution">
    <text evidence="2">The sequence shown here is derived from an EMBL/GenBank/DDBJ whole genome shotgun (WGS) entry which is preliminary data.</text>
</comment>
<evidence type="ECO:0000313" key="3">
    <source>
        <dbReference type="Proteomes" id="UP001634394"/>
    </source>
</evidence>
<keyword evidence="3" id="KW-1185">Reference proteome</keyword>
<dbReference type="AlphaFoldDB" id="A0ABD3W4R5"/>
<dbReference type="InterPro" id="IPR016187">
    <property type="entry name" value="CTDL_fold"/>
</dbReference>
<dbReference type="Gene3D" id="3.10.100.10">
    <property type="entry name" value="Mannose-Binding Protein A, subunit A"/>
    <property type="match status" value="1"/>
</dbReference>
<dbReference type="SUPFAM" id="SSF56436">
    <property type="entry name" value="C-type lectin-like"/>
    <property type="match status" value="1"/>
</dbReference>
<reference evidence="2 3" key="1">
    <citation type="submission" date="2024-11" db="EMBL/GenBank/DDBJ databases">
        <title>Chromosome-level genome assembly of the freshwater bivalve Anodonta woodiana.</title>
        <authorList>
            <person name="Chen X."/>
        </authorList>
    </citation>
    <scope>NUCLEOTIDE SEQUENCE [LARGE SCALE GENOMIC DNA]</scope>
    <source>
        <strain evidence="2">MN2024</strain>
        <tissue evidence="2">Gills</tissue>
    </source>
</reference>
<dbReference type="SMART" id="SM00034">
    <property type="entry name" value="CLECT"/>
    <property type="match status" value="1"/>
</dbReference>
<dbReference type="InterPro" id="IPR050801">
    <property type="entry name" value="Ca-Dep_Lectins_ImmuneDev"/>
</dbReference>
<dbReference type="PANTHER" id="PTHR22801:SF63">
    <property type="entry name" value="C-TYPE LECTIN DOMAIN-CONTAINING PROTEIN"/>
    <property type="match status" value="1"/>
</dbReference>
<sequence length="157" mass="17826">MDGWMDGCMDGCMEVVQCPNGYTTYESEKCGRLCVRYESNQCKSWFDARQTCQIEGGDLMAPSECSYPFFREQASLNEGNCSHFWIGGRTETPGSNYVTVKGDVILQDSSFSYWSIGQPDGLGGESCLEMRSYFNNYLMNDYHCQVKQGFICQVFLK</sequence>
<dbReference type="InterPro" id="IPR016186">
    <property type="entry name" value="C-type_lectin-like/link_sf"/>
</dbReference>
<proteinExistence type="predicted"/>
<evidence type="ECO:0000259" key="1">
    <source>
        <dbReference type="PROSITE" id="PS50041"/>
    </source>
</evidence>
<dbReference type="PANTHER" id="PTHR22801">
    <property type="entry name" value="LITHOSTATHINE"/>
    <property type="match status" value="1"/>
</dbReference>
<dbReference type="CDD" id="cd00037">
    <property type="entry name" value="CLECT"/>
    <property type="match status" value="1"/>
</dbReference>
<evidence type="ECO:0000313" key="2">
    <source>
        <dbReference type="EMBL" id="KAL3868866.1"/>
    </source>
</evidence>
<dbReference type="EMBL" id="JBJQND010000008">
    <property type="protein sequence ID" value="KAL3868866.1"/>
    <property type="molecule type" value="Genomic_DNA"/>
</dbReference>
<dbReference type="Pfam" id="PF00059">
    <property type="entry name" value="Lectin_C"/>
    <property type="match status" value="1"/>
</dbReference>
<dbReference type="InterPro" id="IPR001304">
    <property type="entry name" value="C-type_lectin-like"/>
</dbReference>
<organism evidence="2 3">
    <name type="scientific">Sinanodonta woodiana</name>
    <name type="common">Chinese pond mussel</name>
    <name type="synonym">Anodonta woodiana</name>
    <dbReference type="NCBI Taxonomy" id="1069815"/>
    <lineage>
        <taxon>Eukaryota</taxon>
        <taxon>Metazoa</taxon>
        <taxon>Spiralia</taxon>
        <taxon>Lophotrochozoa</taxon>
        <taxon>Mollusca</taxon>
        <taxon>Bivalvia</taxon>
        <taxon>Autobranchia</taxon>
        <taxon>Heteroconchia</taxon>
        <taxon>Palaeoheterodonta</taxon>
        <taxon>Unionida</taxon>
        <taxon>Unionoidea</taxon>
        <taxon>Unionidae</taxon>
        <taxon>Unioninae</taxon>
        <taxon>Sinanodonta</taxon>
    </lineage>
</organism>
<dbReference type="Proteomes" id="UP001634394">
    <property type="component" value="Unassembled WGS sequence"/>
</dbReference>
<name>A0ABD3W4R5_SINWO</name>
<dbReference type="PROSITE" id="PS50041">
    <property type="entry name" value="C_TYPE_LECTIN_2"/>
    <property type="match status" value="1"/>
</dbReference>
<protein>
    <recommendedName>
        <fullName evidence="1">C-type lectin domain-containing protein</fullName>
    </recommendedName>
</protein>
<feature type="domain" description="C-type lectin" evidence="1">
    <location>
        <begin position="30"/>
        <end position="153"/>
    </location>
</feature>
<gene>
    <name evidence="2" type="ORF">ACJMK2_041623</name>
</gene>